<comment type="caution">
    <text evidence="2">The sequence shown here is derived from an EMBL/GenBank/DDBJ whole genome shotgun (WGS) entry which is preliminary data.</text>
</comment>
<gene>
    <name evidence="2" type="ORF">CIK91_01060</name>
</gene>
<evidence type="ECO:0000313" key="2">
    <source>
        <dbReference type="EMBL" id="OYP57173.1"/>
    </source>
</evidence>
<name>A0ABX4EMQ1_SEGBR</name>
<sequence length="131" mass="14610">MGCDHVSFDLEEFEEGNVEYDQYGNEMIVSVHTSYPVKENSIEPLRSWEIPSLISRAYTESVEALNDGSLLLAAIGFRATIEALCLEKGISKGNLEKKIDELSKKGIITALDCERLHAARFLANVNFRITA</sequence>
<organism evidence="2 3">
    <name type="scientific">Segatella bryantii</name>
    <name type="common">Prevotella bryantii</name>
    <dbReference type="NCBI Taxonomy" id="77095"/>
    <lineage>
        <taxon>Bacteria</taxon>
        <taxon>Pseudomonadati</taxon>
        <taxon>Bacteroidota</taxon>
        <taxon>Bacteroidia</taxon>
        <taxon>Bacteroidales</taxon>
        <taxon>Prevotellaceae</taxon>
        <taxon>Segatella</taxon>
    </lineage>
</organism>
<accession>A0ABX4EMQ1</accession>
<keyword evidence="3" id="KW-1185">Reference proteome</keyword>
<dbReference type="InterPro" id="IPR025285">
    <property type="entry name" value="DUF4145"/>
</dbReference>
<protein>
    <recommendedName>
        <fullName evidence="1">DUF4145 domain-containing protein</fullName>
    </recommendedName>
</protein>
<dbReference type="Proteomes" id="UP000216189">
    <property type="component" value="Unassembled WGS sequence"/>
</dbReference>
<dbReference type="EMBL" id="NPJF01000009">
    <property type="protein sequence ID" value="OYP57173.1"/>
    <property type="molecule type" value="Genomic_DNA"/>
</dbReference>
<reference evidence="2 3" key="1">
    <citation type="submission" date="2017-08" db="EMBL/GenBank/DDBJ databases">
        <title>Comparative genomics of non-oral Prevotella species.</title>
        <authorList>
            <person name="Accetto T."/>
            <person name="Nograsek B."/>
            <person name="Avgustin G."/>
        </authorList>
    </citation>
    <scope>NUCLEOTIDE SEQUENCE [LARGE SCALE GENOMIC DNA]</scope>
    <source>
        <strain evidence="2 3">TC1-1</strain>
    </source>
</reference>
<evidence type="ECO:0000259" key="1">
    <source>
        <dbReference type="Pfam" id="PF13643"/>
    </source>
</evidence>
<feature type="domain" description="DUF4145" evidence="1">
    <location>
        <begin position="60"/>
        <end position="124"/>
    </location>
</feature>
<dbReference type="Pfam" id="PF13643">
    <property type="entry name" value="DUF4145"/>
    <property type="match status" value="1"/>
</dbReference>
<proteinExistence type="predicted"/>
<evidence type="ECO:0000313" key="3">
    <source>
        <dbReference type="Proteomes" id="UP000216189"/>
    </source>
</evidence>